<dbReference type="GO" id="GO:0000278">
    <property type="term" value="P:mitotic cell cycle"/>
    <property type="evidence" value="ECO:0007669"/>
    <property type="project" value="TreeGrafter"/>
</dbReference>
<feature type="compositionally biased region" description="Basic and acidic residues" evidence="1">
    <location>
        <begin position="212"/>
        <end position="225"/>
    </location>
</feature>
<evidence type="ECO:0000256" key="1">
    <source>
        <dbReference type="SAM" id="MobiDB-lite"/>
    </source>
</evidence>
<dbReference type="InterPro" id="IPR011009">
    <property type="entry name" value="Kinase-like_dom_sf"/>
</dbReference>
<dbReference type="RefSeq" id="XP_026745015.1">
    <property type="nucleotide sequence ID" value="XM_026889214.1"/>
</dbReference>
<dbReference type="Gene3D" id="3.30.200.20">
    <property type="entry name" value="Phosphorylase Kinase, domain 1"/>
    <property type="match status" value="1"/>
</dbReference>
<evidence type="ECO:0000259" key="2">
    <source>
        <dbReference type="PROSITE" id="PS50011"/>
    </source>
</evidence>
<dbReference type="GO" id="GO:0005634">
    <property type="term" value="C:nucleus"/>
    <property type="evidence" value="ECO:0007669"/>
    <property type="project" value="TreeGrafter"/>
</dbReference>
<dbReference type="GeneID" id="113506368"/>
<feature type="region of interest" description="Disordered" evidence="1">
    <location>
        <begin position="1"/>
        <end position="25"/>
    </location>
</feature>
<feature type="domain" description="Protein kinase" evidence="2">
    <location>
        <begin position="569"/>
        <end position="781"/>
    </location>
</feature>
<organism evidence="3 4">
    <name type="scientific">Trichoplusia ni</name>
    <name type="common">Cabbage looper</name>
    <dbReference type="NCBI Taxonomy" id="7111"/>
    <lineage>
        <taxon>Eukaryota</taxon>
        <taxon>Metazoa</taxon>
        <taxon>Ecdysozoa</taxon>
        <taxon>Arthropoda</taxon>
        <taxon>Hexapoda</taxon>
        <taxon>Insecta</taxon>
        <taxon>Pterygota</taxon>
        <taxon>Neoptera</taxon>
        <taxon>Endopterygota</taxon>
        <taxon>Lepidoptera</taxon>
        <taxon>Glossata</taxon>
        <taxon>Ditrysia</taxon>
        <taxon>Noctuoidea</taxon>
        <taxon>Noctuidae</taxon>
        <taxon>Plusiinae</taxon>
        <taxon>Trichoplusia</taxon>
    </lineage>
</organism>
<proteinExistence type="predicted"/>
<dbReference type="GO" id="GO:0035556">
    <property type="term" value="P:intracellular signal transduction"/>
    <property type="evidence" value="ECO:0007669"/>
    <property type="project" value="TreeGrafter"/>
</dbReference>
<gene>
    <name evidence="4" type="primary">LOC113506368</name>
</gene>
<dbReference type="PROSITE" id="PS50011">
    <property type="entry name" value="PROTEIN_KINASE_DOM"/>
    <property type="match status" value="1"/>
</dbReference>
<dbReference type="OrthoDB" id="21018at2759"/>
<dbReference type="Pfam" id="PF12330">
    <property type="entry name" value="Haspin_kinase"/>
    <property type="match status" value="1"/>
</dbReference>
<dbReference type="GO" id="GO:0005524">
    <property type="term" value="F:ATP binding"/>
    <property type="evidence" value="ECO:0007669"/>
    <property type="project" value="InterPro"/>
</dbReference>
<dbReference type="SUPFAM" id="SSF56112">
    <property type="entry name" value="Protein kinase-like (PK-like)"/>
    <property type="match status" value="1"/>
</dbReference>
<dbReference type="AlphaFoldDB" id="A0A7E5WW15"/>
<dbReference type="InterPro" id="IPR000719">
    <property type="entry name" value="Prot_kinase_dom"/>
</dbReference>
<dbReference type="GO" id="GO:0072354">
    <property type="term" value="F:histone H3T3 kinase activity"/>
    <property type="evidence" value="ECO:0007669"/>
    <property type="project" value="TreeGrafter"/>
</dbReference>
<dbReference type="Gene3D" id="1.10.510.10">
    <property type="entry name" value="Transferase(Phosphotransferase) domain 1"/>
    <property type="match status" value="1"/>
</dbReference>
<reference evidence="4" key="1">
    <citation type="submission" date="2025-08" db="UniProtKB">
        <authorList>
            <consortium name="RefSeq"/>
        </authorList>
    </citation>
    <scope>IDENTIFICATION</scope>
</reference>
<dbReference type="InParanoid" id="A0A7E5WW15"/>
<name>A0A7E5WW15_TRINI</name>
<dbReference type="PANTHER" id="PTHR24419">
    <property type="entry name" value="INTERLEUKIN-1 RECEPTOR-ASSOCIATED KINASE"/>
    <property type="match status" value="1"/>
</dbReference>
<keyword evidence="3" id="KW-1185">Reference proteome</keyword>
<dbReference type="KEGG" id="tnl:113506368"/>
<feature type="compositionally biased region" description="Acidic residues" evidence="1">
    <location>
        <begin position="234"/>
        <end position="246"/>
    </location>
</feature>
<feature type="region of interest" description="Disordered" evidence="1">
    <location>
        <begin position="167"/>
        <end position="190"/>
    </location>
</feature>
<protein>
    <submittedName>
        <fullName evidence="4">Uncharacterized protein DDB_G0286591-like</fullName>
    </submittedName>
</protein>
<accession>A0A7E5WW15</accession>
<evidence type="ECO:0000313" key="3">
    <source>
        <dbReference type="Proteomes" id="UP000322000"/>
    </source>
</evidence>
<dbReference type="Proteomes" id="UP000322000">
    <property type="component" value="Chromosome 13"/>
</dbReference>
<dbReference type="GO" id="GO:0005737">
    <property type="term" value="C:cytoplasm"/>
    <property type="evidence" value="ECO:0007669"/>
    <property type="project" value="TreeGrafter"/>
</dbReference>
<feature type="region of interest" description="Disordered" evidence="1">
    <location>
        <begin position="79"/>
        <end position="136"/>
    </location>
</feature>
<sequence length="781" mass="88540">MDNNEEKLENNPVIEEDHKDNTEEEVDNIELVSNDKTIPSIEISSFQTTEAEPFFGFSNNDVKEILELKSNLETLADDTIPMYNTNEEVSDSESNAEDNVSCVKVKSDDDSNSSSDSNSDDKDSLYDTCTSDQSSADEKVIVKEPIVRIQRMNDSSFLRFYEKMNNYSSESDDNDNNDDSKQLSDENENSYNDQISLNDAEISQEEFNSFETNDKTDESSFEKTNSDNNLLENEASESVESDMEASDEEKCISFVTTRRRNEVTNNSMMSIFNDSYASSSTDYDKTVLSNTDMNNTQVDNVKSDVINEIANDNNEVSNKELEATEVLPISEDKPDSRISFVTTRNSNITDRRSCRQSRQSPIIPTRHSVTIRKSSKLPTESLTHTPGSSRKTCFDKPAIVLQPGKKWERSLSIYRRITMMTDHFDQSILEDEPIEKKGRKYRQSVICTMEMQELNGSLHNESINSRRSTFVSKPSRSTIRIVKDSDISRLSLCNTTVFDDLKGFLNEECDDTIIELSKLSIADQSHEVTVLDTFHDTSSRLATPRDYVLRRCGQADAILFDECYPDTVLKNCHKIGEGVYGEVFLWRARDGRARVLKIVPIAGTLKVNGESQKDFHEIISEIVIAMELSALRAPIAEINRHFDEGKDVEALNLHAIENATDVFNEVLAVKCVYGSYPARLLDLWDLYDECKGSENDNPAILPADQQFIVLELANAGQDLESYQFNNAEQAYALFLQVAYGLAVAEEAFQFEHRDLHWGNVLIAPTDQKVRITHMPYNVTIY</sequence>
<dbReference type="PANTHER" id="PTHR24419:SF18">
    <property type="entry name" value="SERINE_THREONINE-PROTEIN KINASE HASPIN"/>
    <property type="match status" value="1"/>
</dbReference>
<evidence type="ECO:0000313" key="4">
    <source>
        <dbReference type="RefSeq" id="XP_026745015.1"/>
    </source>
</evidence>
<feature type="compositionally biased region" description="Basic and acidic residues" evidence="1">
    <location>
        <begin position="1"/>
        <end position="21"/>
    </location>
</feature>
<feature type="region of interest" description="Disordered" evidence="1">
    <location>
        <begin position="211"/>
        <end position="246"/>
    </location>
</feature>